<dbReference type="InterPro" id="IPR036748">
    <property type="entry name" value="MTH938-like_sf"/>
</dbReference>
<organism evidence="5 6">
    <name type="scientific">Actinia tenebrosa</name>
    <name type="common">Australian red waratah sea anemone</name>
    <dbReference type="NCBI Taxonomy" id="6105"/>
    <lineage>
        <taxon>Eukaryota</taxon>
        <taxon>Metazoa</taxon>
        <taxon>Cnidaria</taxon>
        <taxon>Anthozoa</taxon>
        <taxon>Hexacorallia</taxon>
        <taxon>Actiniaria</taxon>
        <taxon>Actiniidae</taxon>
        <taxon>Actinia</taxon>
    </lineage>
</organism>
<gene>
    <name evidence="6" type="primary">LOC116288667</name>
</gene>
<dbReference type="Proteomes" id="UP000515163">
    <property type="component" value="Unplaced"/>
</dbReference>
<name>A0A6P8HFJ1_ACTTE</name>
<dbReference type="GeneID" id="116288667"/>
<comment type="subcellular location">
    <subcellularLocation>
        <location evidence="1">Mitochondrion</location>
    </subcellularLocation>
</comment>
<dbReference type="RefSeq" id="XP_031551350.1">
    <property type="nucleotide sequence ID" value="XM_031695490.1"/>
</dbReference>
<evidence type="ECO:0000256" key="4">
    <source>
        <dbReference type="ARBA" id="ARBA00049984"/>
    </source>
</evidence>
<dbReference type="CDD" id="cd05125">
    <property type="entry name" value="Mth938_2P1-like"/>
    <property type="match status" value="1"/>
</dbReference>
<dbReference type="SUPFAM" id="SSF64076">
    <property type="entry name" value="MTH938-like"/>
    <property type="match status" value="1"/>
</dbReference>
<comment type="similarity">
    <text evidence="4">Belongs to the NDUFAF3 family.</text>
</comment>
<dbReference type="InParanoid" id="A0A6P8HFJ1"/>
<dbReference type="KEGG" id="aten:116288667"/>
<evidence type="ECO:0000256" key="3">
    <source>
        <dbReference type="ARBA" id="ARBA00023128"/>
    </source>
</evidence>
<sequence length="172" mass="19405">MAAVLGRLVNSTCRRSVGLITQSRWAYTVEKEPMKSSVTFISEPKEGQEEQDIPPYVTRYSSRGFRIKNVKVFGSVAIVPDNFFHWKIHNPNDITPESLKLFTLMDPSIEILVIGTGDKIVQLSPEVHSHLKENKIMLEVQDTRNAAATFNFLLEEERLVGAALIPPHTEKS</sequence>
<evidence type="ECO:0000313" key="5">
    <source>
        <dbReference type="Proteomes" id="UP000515163"/>
    </source>
</evidence>
<keyword evidence="5" id="KW-1185">Reference proteome</keyword>
<dbReference type="Pfam" id="PF04430">
    <property type="entry name" value="DUF498"/>
    <property type="match status" value="1"/>
</dbReference>
<dbReference type="FunCoup" id="A0A6P8HFJ1">
    <property type="interactions" value="1294"/>
</dbReference>
<evidence type="ECO:0000256" key="2">
    <source>
        <dbReference type="ARBA" id="ARBA00021776"/>
    </source>
</evidence>
<dbReference type="PANTHER" id="PTHR21192">
    <property type="entry name" value="NUCLEAR PROTEIN E3-3"/>
    <property type="match status" value="1"/>
</dbReference>
<dbReference type="Gene3D" id="3.40.1230.10">
    <property type="entry name" value="MTH938-like"/>
    <property type="match status" value="1"/>
</dbReference>
<dbReference type="AlphaFoldDB" id="A0A6P8HFJ1"/>
<dbReference type="OrthoDB" id="20681at2759"/>
<reference evidence="6" key="1">
    <citation type="submission" date="2025-08" db="UniProtKB">
        <authorList>
            <consortium name="RefSeq"/>
        </authorList>
    </citation>
    <scope>IDENTIFICATION</scope>
    <source>
        <tissue evidence="6">Tentacle</tissue>
    </source>
</reference>
<evidence type="ECO:0000256" key="1">
    <source>
        <dbReference type="ARBA" id="ARBA00004173"/>
    </source>
</evidence>
<evidence type="ECO:0000313" key="6">
    <source>
        <dbReference type="RefSeq" id="XP_031551350.1"/>
    </source>
</evidence>
<dbReference type="GO" id="GO:0005743">
    <property type="term" value="C:mitochondrial inner membrane"/>
    <property type="evidence" value="ECO:0007669"/>
    <property type="project" value="TreeGrafter"/>
</dbReference>
<dbReference type="InterPro" id="IPR007523">
    <property type="entry name" value="NDUFAF3/AAMDC"/>
</dbReference>
<dbReference type="PANTHER" id="PTHR21192:SF2">
    <property type="entry name" value="NADH DEHYDROGENASE [UBIQUINONE] 1 ALPHA SUBCOMPLEX ASSEMBLY FACTOR 3"/>
    <property type="match status" value="1"/>
</dbReference>
<dbReference type="InterPro" id="IPR034095">
    <property type="entry name" value="NDUF3"/>
</dbReference>
<keyword evidence="3" id="KW-0496">Mitochondrion</keyword>
<protein>
    <recommendedName>
        <fullName evidence="2">NADH dehydrogenase [ubiquinone] 1 alpha subcomplex assembly factor 3</fullName>
    </recommendedName>
</protein>
<accession>A0A6P8HFJ1</accession>
<dbReference type="GO" id="GO:0032981">
    <property type="term" value="P:mitochondrial respiratory chain complex I assembly"/>
    <property type="evidence" value="ECO:0007669"/>
    <property type="project" value="InterPro"/>
</dbReference>
<proteinExistence type="inferred from homology"/>